<dbReference type="PANTHER" id="PTHR28375:SF1">
    <property type="entry name" value="PROTEIN HINDERIN"/>
    <property type="match status" value="1"/>
</dbReference>
<accession>A0A813UI79</accession>
<dbReference type="Proteomes" id="UP000663829">
    <property type="component" value="Unassembled WGS sequence"/>
</dbReference>
<evidence type="ECO:0000313" key="6">
    <source>
        <dbReference type="Proteomes" id="UP000663829"/>
    </source>
</evidence>
<dbReference type="PANTHER" id="PTHR28375">
    <property type="entry name" value="PROTEIN HINDERIN"/>
    <property type="match status" value="1"/>
</dbReference>
<dbReference type="EMBL" id="CAJOBC010000636">
    <property type="protein sequence ID" value="CAF3609669.1"/>
    <property type="molecule type" value="Genomic_DNA"/>
</dbReference>
<feature type="compositionally biased region" description="Polar residues" evidence="1">
    <location>
        <begin position="184"/>
        <end position="196"/>
    </location>
</feature>
<protein>
    <submittedName>
        <fullName evidence="2">Uncharacterized protein</fullName>
    </submittedName>
</protein>
<evidence type="ECO:0000313" key="3">
    <source>
        <dbReference type="EMBL" id="CAF0842466.1"/>
    </source>
</evidence>
<dbReference type="Proteomes" id="UP000681722">
    <property type="component" value="Unassembled WGS sequence"/>
</dbReference>
<dbReference type="InterPro" id="IPR036514">
    <property type="entry name" value="SGNH_hydro_sf"/>
</dbReference>
<dbReference type="Pfam" id="PF15369">
    <property type="entry name" value="KIAA1328"/>
    <property type="match status" value="1"/>
</dbReference>
<dbReference type="EMBL" id="CAJNOK010002050">
    <property type="protein sequence ID" value="CAF0842466.1"/>
    <property type="molecule type" value="Genomic_DNA"/>
</dbReference>
<dbReference type="EMBL" id="CAJOBA010002050">
    <property type="protein sequence ID" value="CAF3627432.1"/>
    <property type="molecule type" value="Genomic_DNA"/>
</dbReference>
<dbReference type="Gene3D" id="3.40.50.1110">
    <property type="entry name" value="SGNH hydrolase"/>
    <property type="match status" value="1"/>
</dbReference>
<dbReference type="AlphaFoldDB" id="A0A813UI79"/>
<dbReference type="Proteomes" id="UP000677228">
    <property type="component" value="Unassembled WGS sequence"/>
</dbReference>
<evidence type="ECO:0000313" key="2">
    <source>
        <dbReference type="EMBL" id="CAF0823087.1"/>
    </source>
</evidence>
<organism evidence="2 6">
    <name type="scientific">Didymodactylos carnosus</name>
    <dbReference type="NCBI Taxonomy" id="1234261"/>
    <lineage>
        <taxon>Eukaryota</taxon>
        <taxon>Metazoa</taxon>
        <taxon>Spiralia</taxon>
        <taxon>Gnathifera</taxon>
        <taxon>Rotifera</taxon>
        <taxon>Eurotatoria</taxon>
        <taxon>Bdelloidea</taxon>
        <taxon>Philodinida</taxon>
        <taxon>Philodinidae</taxon>
        <taxon>Didymodactylos</taxon>
    </lineage>
</organism>
<gene>
    <name evidence="2" type="ORF">GPM918_LOCUS4651</name>
    <name evidence="3" type="ORF">OVA965_LOCUS6714</name>
    <name evidence="4" type="ORF">SRO942_LOCUS4652</name>
    <name evidence="5" type="ORF">TMI583_LOCUS6710</name>
</gene>
<reference evidence="2" key="1">
    <citation type="submission" date="2021-02" db="EMBL/GenBank/DDBJ databases">
        <authorList>
            <person name="Nowell W R."/>
        </authorList>
    </citation>
    <scope>NUCLEOTIDE SEQUENCE</scope>
</reference>
<keyword evidence="6" id="KW-1185">Reference proteome</keyword>
<evidence type="ECO:0000313" key="5">
    <source>
        <dbReference type="EMBL" id="CAF3627432.1"/>
    </source>
</evidence>
<proteinExistence type="predicted"/>
<dbReference type="OrthoDB" id="5972940at2759"/>
<sequence length="631" mass="72602">MSEELNLETANKEPIRIRWLNAADRNDVTTKPIARYPQTIKTTKLTAPSVNTKAKTKSSNVVRFASEDVPSTSSISLEDDLKTTKGLKELSVEDKLKIANLIKELARIGHEKDVVQTKLEQERKLFEVQMKTLLNDYEKLMKDNQKLFTRYSETKSTLNEYEKKLQEYKNDQQQKRSVIFPDPQRSSTPIDIINGQTSGPPLVKQNEKYSPNQNKAQIVPNTTKSETDLVTRTNAIVIEQFQIKQLMMEKQLQLLHKQQQILEEELRHRKVDDMINYTHHDQVVASSKKSTVMESNLTPSNVSLPTKTTRSTSPIKNVRSTEPKMIERATSPVKLPSVLKSSLSTVTTNKIVKPSSASSEKQANRKIQQYQNFYSEQEQAEDELLMSLSETTDNNNNNRNFHEKQHASRLNPHVNMNNNDMEYVNEQKLLNDIFFIYCLLLAIIMILLGDSLLGSVTPPNVPFENNVITHVESISGCTIQRLTNLLRERELNHLLENQTYVIIVIGTNNLAREHSKTAITKLKNFIILFHKLYPSVKMTLAKVPYRTKTSVFIRAQGDNGGKSIVKRVNLFNERLVKLQRRLKRKISFEFDLFDFELSKSQHLSKDGLHPNKNGFKHMSQKIQEYVDKMIH</sequence>
<dbReference type="EMBL" id="CAJNOQ010000636">
    <property type="protein sequence ID" value="CAF0823087.1"/>
    <property type="molecule type" value="Genomic_DNA"/>
</dbReference>
<name>A0A813UI79_9BILA</name>
<dbReference type="Proteomes" id="UP000682733">
    <property type="component" value="Unassembled WGS sequence"/>
</dbReference>
<dbReference type="SUPFAM" id="SSF52266">
    <property type="entry name" value="SGNH hydrolase"/>
    <property type="match status" value="1"/>
</dbReference>
<feature type="region of interest" description="Disordered" evidence="1">
    <location>
        <begin position="170"/>
        <end position="196"/>
    </location>
</feature>
<feature type="region of interest" description="Disordered" evidence="1">
    <location>
        <begin position="286"/>
        <end position="317"/>
    </location>
</feature>
<comment type="caution">
    <text evidence="2">The sequence shown here is derived from an EMBL/GenBank/DDBJ whole genome shotgun (WGS) entry which is preliminary data.</text>
</comment>
<dbReference type="InterPro" id="IPR032736">
    <property type="entry name" value="Hinderin"/>
</dbReference>
<evidence type="ECO:0000313" key="4">
    <source>
        <dbReference type="EMBL" id="CAF3609669.1"/>
    </source>
</evidence>
<evidence type="ECO:0000256" key="1">
    <source>
        <dbReference type="SAM" id="MobiDB-lite"/>
    </source>
</evidence>